<dbReference type="InterPro" id="IPR008792">
    <property type="entry name" value="PQQD"/>
</dbReference>
<proteinExistence type="predicted"/>
<sequence length="73" mass="7980">MDGAIIALNLNTGQYYTLNETGTRMWTLLADLGSLDDTVGAIEAEYDVTRDRASRDLTGLIEDLMANDLIEVA</sequence>
<dbReference type="Pfam" id="PF05402">
    <property type="entry name" value="PqqD"/>
    <property type="match status" value="1"/>
</dbReference>
<dbReference type="Gene3D" id="1.10.10.1150">
    <property type="entry name" value="Coenzyme PQQ synthesis protein D (PqqD)"/>
    <property type="match status" value="1"/>
</dbReference>
<accession>X1G0X4</accession>
<comment type="caution">
    <text evidence="1">The sequence shown here is derived from an EMBL/GenBank/DDBJ whole genome shotgun (WGS) entry which is preliminary data.</text>
</comment>
<evidence type="ECO:0000313" key="1">
    <source>
        <dbReference type="EMBL" id="GAH35249.1"/>
    </source>
</evidence>
<evidence type="ECO:0008006" key="2">
    <source>
        <dbReference type="Google" id="ProtNLM"/>
    </source>
</evidence>
<protein>
    <recommendedName>
        <fullName evidence="2">Coenzyme PQQ synthesis protein D (PqqD)</fullName>
    </recommendedName>
</protein>
<dbReference type="AlphaFoldDB" id="X1G0X4"/>
<organism evidence="1">
    <name type="scientific">marine sediment metagenome</name>
    <dbReference type="NCBI Taxonomy" id="412755"/>
    <lineage>
        <taxon>unclassified sequences</taxon>
        <taxon>metagenomes</taxon>
        <taxon>ecological metagenomes</taxon>
    </lineage>
</organism>
<name>X1G0X4_9ZZZZ</name>
<dbReference type="InterPro" id="IPR041881">
    <property type="entry name" value="PqqD_sf"/>
</dbReference>
<dbReference type="EMBL" id="BARU01011954">
    <property type="protein sequence ID" value="GAH35249.1"/>
    <property type="molecule type" value="Genomic_DNA"/>
</dbReference>
<gene>
    <name evidence="1" type="ORF">S03H2_22254</name>
</gene>
<reference evidence="1" key="1">
    <citation type="journal article" date="2014" name="Front. Microbiol.">
        <title>High frequency of phylogenetically diverse reductive dehalogenase-homologous genes in deep subseafloor sedimentary metagenomes.</title>
        <authorList>
            <person name="Kawai M."/>
            <person name="Futagami T."/>
            <person name="Toyoda A."/>
            <person name="Takaki Y."/>
            <person name="Nishi S."/>
            <person name="Hori S."/>
            <person name="Arai W."/>
            <person name="Tsubouchi T."/>
            <person name="Morono Y."/>
            <person name="Uchiyama I."/>
            <person name="Ito T."/>
            <person name="Fujiyama A."/>
            <person name="Inagaki F."/>
            <person name="Takami H."/>
        </authorList>
    </citation>
    <scope>NUCLEOTIDE SEQUENCE</scope>
    <source>
        <strain evidence="1">Expedition CK06-06</strain>
    </source>
</reference>